<evidence type="ECO:0000313" key="2">
    <source>
        <dbReference type="EMBL" id="KAK9499919.1"/>
    </source>
</evidence>
<protein>
    <submittedName>
        <fullName evidence="2">Uncharacterized protein</fullName>
    </submittedName>
</protein>
<sequence length="238" mass="27156">MFIPKMSVLWTPLRLVMEENERKEAQPGHVEVLTRENKSITSVSKSVANCYSKERGSGDYCESLKDLQTLPFRTDYLRAKFQERINEENRLTTTALIERPRYHHVNNKDELYCQPRRCCNPLQQTPPVDCPDDAGVPPSDGHGFGNNRNYIGGGIDSKNRPLVVRLPDQNKNTENNDINEEDTLNMQNNTTSNNIYSISDKELEIASSQNANKQEDDSDCIVNCIYYSQLCCDDCVIL</sequence>
<accession>A0AAW1CQU6</accession>
<keyword evidence="3" id="KW-1185">Reference proteome</keyword>
<reference evidence="2 3" key="1">
    <citation type="submission" date="2022-12" db="EMBL/GenBank/DDBJ databases">
        <title>Chromosome-level genome assembly of true bugs.</title>
        <authorList>
            <person name="Ma L."/>
            <person name="Li H."/>
        </authorList>
    </citation>
    <scope>NUCLEOTIDE SEQUENCE [LARGE SCALE GENOMIC DNA]</scope>
    <source>
        <strain evidence="2">Lab_2022b</strain>
    </source>
</reference>
<dbReference type="AlphaFoldDB" id="A0AAW1CQU6"/>
<evidence type="ECO:0000256" key="1">
    <source>
        <dbReference type="SAM" id="MobiDB-lite"/>
    </source>
</evidence>
<feature type="region of interest" description="Disordered" evidence="1">
    <location>
        <begin position="167"/>
        <end position="192"/>
    </location>
</feature>
<organism evidence="2 3">
    <name type="scientific">Rhynocoris fuscipes</name>
    <dbReference type="NCBI Taxonomy" id="488301"/>
    <lineage>
        <taxon>Eukaryota</taxon>
        <taxon>Metazoa</taxon>
        <taxon>Ecdysozoa</taxon>
        <taxon>Arthropoda</taxon>
        <taxon>Hexapoda</taxon>
        <taxon>Insecta</taxon>
        <taxon>Pterygota</taxon>
        <taxon>Neoptera</taxon>
        <taxon>Paraneoptera</taxon>
        <taxon>Hemiptera</taxon>
        <taxon>Heteroptera</taxon>
        <taxon>Panheteroptera</taxon>
        <taxon>Cimicomorpha</taxon>
        <taxon>Reduviidae</taxon>
        <taxon>Harpactorinae</taxon>
        <taxon>Harpactorini</taxon>
        <taxon>Rhynocoris</taxon>
    </lineage>
</organism>
<name>A0AAW1CQU6_9HEMI</name>
<evidence type="ECO:0000313" key="3">
    <source>
        <dbReference type="Proteomes" id="UP001461498"/>
    </source>
</evidence>
<comment type="caution">
    <text evidence="2">The sequence shown here is derived from an EMBL/GenBank/DDBJ whole genome shotgun (WGS) entry which is preliminary data.</text>
</comment>
<proteinExistence type="predicted"/>
<dbReference type="EMBL" id="JAPXFL010000011">
    <property type="protein sequence ID" value="KAK9499919.1"/>
    <property type="molecule type" value="Genomic_DNA"/>
</dbReference>
<dbReference type="Proteomes" id="UP001461498">
    <property type="component" value="Unassembled WGS sequence"/>
</dbReference>
<gene>
    <name evidence="2" type="ORF">O3M35_002856</name>
</gene>